<reference evidence="1 2" key="3">
    <citation type="journal article" date="2022" name="Microbiol. Spectr.">
        <title>Folding features and dynamics of 3D genome architecture in plant fungal pathogens.</title>
        <authorList>
            <person name="Xia C."/>
        </authorList>
    </citation>
    <scope>NUCLEOTIDE SEQUENCE [LARGE SCALE GENOMIC DNA]</scope>
    <source>
        <strain evidence="1 2">93-210</strain>
    </source>
</reference>
<proteinExistence type="predicted"/>
<reference evidence="2" key="1">
    <citation type="journal article" date="2018" name="BMC Genomics">
        <title>Genomic insights into host adaptation between the wheat stripe rust pathogen (Puccinia striiformis f. sp. tritici) and the barley stripe rust pathogen (Puccinia striiformis f. sp. hordei).</title>
        <authorList>
            <person name="Xia C."/>
            <person name="Wang M."/>
            <person name="Yin C."/>
            <person name="Cornejo O.E."/>
            <person name="Hulbert S.H."/>
            <person name="Chen X."/>
        </authorList>
    </citation>
    <scope>NUCLEOTIDE SEQUENCE [LARGE SCALE GENOMIC DNA]</scope>
    <source>
        <strain evidence="2">93-210</strain>
    </source>
</reference>
<comment type="caution">
    <text evidence="1">The sequence shown here is derived from an EMBL/GenBank/DDBJ whole genome shotgun (WGS) entry which is preliminary data.</text>
</comment>
<reference evidence="2" key="2">
    <citation type="journal article" date="2018" name="Mol. Plant Microbe Interact.">
        <title>Genome sequence resources for the wheat stripe rust pathogen (Puccinia striiformis f. sp. tritici) and the barley stripe rust pathogen (Puccinia striiformis f. sp. hordei).</title>
        <authorList>
            <person name="Xia C."/>
            <person name="Wang M."/>
            <person name="Yin C."/>
            <person name="Cornejo O.E."/>
            <person name="Hulbert S.H."/>
            <person name="Chen X."/>
        </authorList>
    </citation>
    <scope>NUCLEOTIDE SEQUENCE [LARGE SCALE GENOMIC DNA]</scope>
    <source>
        <strain evidence="2">93-210</strain>
    </source>
</reference>
<name>A0ACC0EM89_9BASI</name>
<dbReference type="EMBL" id="CM045868">
    <property type="protein sequence ID" value="KAI7956526.1"/>
    <property type="molecule type" value="Genomic_DNA"/>
</dbReference>
<evidence type="ECO:0000313" key="2">
    <source>
        <dbReference type="Proteomes" id="UP001060170"/>
    </source>
</evidence>
<keyword evidence="2" id="KW-1185">Reference proteome</keyword>
<sequence>MQDNTPKNLPSLRKMGEKLVFIDKVMHAYGLGLKSFIHAFLANDYPEINSNRRLWGAPIGWRSTREVLDDIKRLVHQTTEGKNRWKQYILSEAQVILAAEGGAHGQFPKGNYHNSKTLTTEFFSDQSKATRTAKLVTEDMPFLYNLILHKVRKNSPEKPTQALEKTNLEDNPESEDNLAVASDSDTSSESDTDTRPVTTKRQTPLAKKTAVEEVEDCEEPFDQANRPHVIAATICSIVAFSANRRDNALQIQNAVVSLACGVTERVSTYLNYIGLASSRKTAHRAISSLGRLAEGTIIKKMGSKKLPMAPVICLDNLDFEEKIHEKSVEKTTQMFHGTWGYLHVPDKQLIDRYNPANFSLESYQEAIRESSNMDVKPSWFLPDSNSSAHFQAVLKSQITRVLLDHIATPADKKHPLQKDPPVIDPIAIKKPDFTMFKLMIASDNSSEGVSQVLEGFLRQTKLSAKEFYSRLQVLEGDLATCMNLECLRAQRKPSGRAENSLSGIFSLLGASHVLWNFAQAIFILHFGNPSDSNDLGAWHTLSSLGIPSERPTTKKDFTLMLTHMTKCHEATIIHCLLTVMKFPKALLPEEKVKIPSERLHRIVDLCYMRFFSPAALRAASIDPKTGGLKNALLRLRDFASIIECDRAMRAGDIGRVLNMWKRWTVMAHGIKGLNNYVIYLPRMILLLTKVLPKGLAKTLQHSLLINPTGRANHFVAKDFFLENNNFWLKFFYNHSGIGTEISRLKDVFSLNIPILRELVQGIKGDSGKSVIYQSHKHRLTVNSINEYLQMAQQHSILSESAAHQSKTVDIYKAGSAALHSDYKQHKKKLNRMRPSTVLLYQTSTGPLEEADLFDEDDNKDEMDP</sequence>
<protein>
    <submittedName>
        <fullName evidence="1">Uncharacterized protein</fullName>
    </submittedName>
</protein>
<evidence type="ECO:0000313" key="1">
    <source>
        <dbReference type="EMBL" id="KAI7956526.1"/>
    </source>
</evidence>
<gene>
    <name evidence="1" type="ORF">MJO28_003621</name>
</gene>
<dbReference type="Proteomes" id="UP001060170">
    <property type="component" value="Chromosome 4"/>
</dbReference>
<organism evidence="1 2">
    <name type="scientific">Puccinia striiformis f. sp. tritici</name>
    <dbReference type="NCBI Taxonomy" id="168172"/>
    <lineage>
        <taxon>Eukaryota</taxon>
        <taxon>Fungi</taxon>
        <taxon>Dikarya</taxon>
        <taxon>Basidiomycota</taxon>
        <taxon>Pucciniomycotina</taxon>
        <taxon>Pucciniomycetes</taxon>
        <taxon>Pucciniales</taxon>
        <taxon>Pucciniaceae</taxon>
        <taxon>Puccinia</taxon>
    </lineage>
</organism>
<accession>A0ACC0EM89</accession>